<gene>
    <name evidence="1" type="ORF">CEXT_321881</name>
</gene>
<reference evidence="1 2" key="1">
    <citation type="submission" date="2021-06" db="EMBL/GenBank/DDBJ databases">
        <title>Caerostris extrusa draft genome.</title>
        <authorList>
            <person name="Kono N."/>
            <person name="Arakawa K."/>
        </authorList>
    </citation>
    <scope>NUCLEOTIDE SEQUENCE [LARGE SCALE GENOMIC DNA]</scope>
</reference>
<proteinExistence type="predicted"/>
<evidence type="ECO:0000313" key="2">
    <source>
        <dbReference type="Proteomes" id="UP001054945"/>
    </source>
</evidence>
<dbReference type="AlphaFoldDB" id="A0AAV4V3S0"/>
<evidence type="ECO:0000313" key="1">
    <source>
        <dbReference type="EMBL" id="GIY64443.1"/>
    </source>
</evidence>
<sequence length="95" mass="11109">MRRGPCFLPAKMRQIIKEVSPLPQIAVDPCWPRRSSGSLIDLVPIFSSSPIPIISIFVQYTKLRLILMIWWGLPRFRYFGQIVQECFIFVINQFP</sequence>
<accession>A0AAV4V3S0</accession>
<dbReference type="EMBL" id="BPLR01013875">
    <property type="protein sequence ID" value="GIY64443.1"/>
    <property type="molecule type" value="Genomic_DNA"/>
</dbReference>
<name>A0AAV4V3S0_CAEEX</name>
<comment type="caution">
    <text evidence="1">The sequence shown here is derived from an EMBL/GenBank/DDBJ whole genome shotgun (WGS) entry which is preliminary data.</text>
</comment>
<organism evidence="1 2">
    <name type="scientific">Caerostris extrusa</name>
    <name type="common">Bark spider</name>
    <name type="synonym">Caerostris bankana</name>
    <dbReference type="NCBI Taxonomy" id="172846"/>
    <lineage>
        <taxon>Eukaryota</taxon>
        <taxon>Metazoa</taxon>
        <taxon>Ecdysozoa</taxon>
        <taxon>Arthropoda</taxon>
        <taxon>Chelicerata</taxon>
        <taxon>Arachnida</taxon>
        <taxon>Araneae</taxon>
        <taxon>Araneomorphae</taxon>
        <taxon>Entelegynae</taxon>
        <taxon>Araneoidea</taxon>
        <taxon>Araneidae</taxon>
        <taxon>Caerostris</taxon>
    </lineage>
</organism>
<keyword evidence="2" id="KW-1185">Reference proteome</keyword>
<protein>
    <submittedName>
        <fullName evidence="1">Uncharacterized protein</fullName>
    </submittedName>
</protein>
<dbReference type="Proteomes" id="UP001054945">
    <property type="component" value="Unassembled WGS sequence"/>
</dbReference>